<sequence>MTRQPERLRRSVNRLNRLVTLLQKRGIAFSDMHILTVVGRRTGELREVPVSVLRLAGGRYVFQAYPKSAWVANVRAAPTVTLARGRRSSVVRMVELPVEERRSLLRDHVANSPAKLDEWFVKTGLVEEATPDGLAAAAERIAIFRVEPA</sequence>
<reference evidence="1 2" key="1">
    <citation type="submission" date="2019-07" db="EMBL/GenBank/DDBJ databases">
        <title>Whole genome shotgun sequence of Nocardia ninae NBRC 108245.</title>
        <authorList>
            <person name="Hosoyama A."/>
            <person name="Uohara A."/>
            <person name="Ohji S."/>
            <person name="Ichikawa N."/>
        </authorList>
    </citation>
    <scope>NUCLEOTIDE SEQUENCE [LARGE SCALE GENOMIC DNA]</scope>
    <source>
        <strain evidence="1 2">NBRC 108245</strain>
    </source>
</reference>
<name>A0A511M5H2_9NOCA</name>
<protein>
    <recommendedName>
        <fullName evidence="3">Nitroreductase</fullName>
    </recommendedName>
</protein>
<dbReference type="Gene3D" id="2.30.110.10">
    <property type="entry name" value="Electron Transport, Fmn-binding Protein, Chain A"/>
    <property type="match status" value="1"/>
</dbReference>
<gene>
    <name evidence="1" type="ORF">NN4_04230</name>
</gene>
<dbReference type="GO" id="GO:0016491">
    <property type="term" value="F:oxidoreductase activity"/>
    <property type="evidence" value="ECO:0007669"/>
    <property type="project" value="InterPro"/>
</dbReference>
<accession>A0A511M5H2</accession>
<dbReference type="NCBIfam" id="TIGR00026">
    <property type="entry name" value="hi_GC_TIGR00026"/>
    <property type="match status" value="1"/>
</dbReference>
<dbReference type="InterPro" id="IPR012349">
    <property type="entry name" value="Split_barrel_FMN-bd"/>
</dbReference>
<dbReference type="Proteomes" id="UP000321424">
    <property type="component" value="Unassembled WGS sequence"/>
</dbReference>
<dbReference type="OrthoDB" id="3296989at2"/>
<evidence type="ECO:0000313" key="1">
    <source>
        <dbReference type="EMBL" id="GEM35904.1"/>
    </source>
</evidence>
<evidence type="ECO:0000313" key="2">
    <source>
        <dbReference type="Proteomes" id="UP000321424"/>
    </source>
</evidence>
<proteinExistence type="predicted"/>
<comment type="caution">
    <text evidence="1">The sequence shown here is derived from an EMBL/GenBank/DDBJ whole genome shotgun (WGS) entry which is preliminary data.</text>
</comment>
<dbReference type="AlphaFoldDB" id="A0A511M5H2"/>
<dbReference type="EMBL" id="BJXA01000002">
    <property type="protein sequence ID" value="GEM35904.1"/>
    <property type="molecule type" value="Genomic_DNA"/>
</dbReference>
<keyword evidence="2" id="KW-1185">Reference proteome</keyword>
<evidence type="ECO:0008006" key="3">
    <source>
        <dbReference type="Google" id="ProtNLM"/>
    </source>
</evidence>
<dbReference type="InterPro" id="IPR004378">
    <property type="entry name" value="F420H2_quin_Rdtase"/>
</dbReference>
<dbReference type="Pfam" id="PF04075">
    <property type="entry name" value="F420H2_quin_red"/>
    <property type="match status" value="1"/>
</dbReference>
<organism evidence="1 2">
    <name type="scientific">Nocardia ninae NBRC 108245</name>
    <dbReference type="NCBI Taxonomy" id="1210091"/>
    <lineage>
        <taxon>Bacteria</taxon>
        <taxon>Bacillati</taxon>
        <taxon>Actinomycetota</taxon>
        <taxon>Actinomycetes</taxon>
        <taxon>Mycobacteriales</taxon>
        <taxon>Nocardiaceae</taxon>
        <taxon>Nocardia</taxon>
    </lineage>
</organism>